<feature type="compositionally biased region" description="Polar residues" evidence="2">
    <location>
        <begin position="33"/>
        <end position="47"/>
    </location>
</feature>
<comment type="caution">
    <text evidence="4">The sequence shown here is derived from an EMBL/GenBank/DDBJ whole genome shotgun (WGS) entry which is preliminary data.</text>
</comment>
<dbReference type="EMBL" id="JRKL02000617">
    <property type="protein sequence ID" value="KAF3969709.1"/>
    <property type="molecule type" value="Genomic_DNA"/>
</dbReference>
<dbReference type="InterPro" id="IPR000719">
    <property type="entry name" value="Prot_kinase_dom"/>
</dbReference>
<dbReference type="FunFam" id="1.10.510.10:FF:000095">
    <property type="entry name" value="protein STRUBBELIG-RECEPTOR FAMILY 8"/>
    <property type="match status" value="1"/>
</dbReference>
<dbReference type="Proteomes" id="UP000737018">
    <property type="component" value="Unassembled WGS sequence"/>
</dbReference>
<dbReference type="GO" id="GO:0005524">
    <property type="term" value="F:ATP binding"/>
    <property type="evidence" value="ECO:0007669"/>
    <property type="project" value="UniProtKB-UniRule"/>
</dbReference>
<keyword evidence="1" id="KW-0067">ATP-binding</keyword>
<evidence type="ECO:0000256" key="2">
    <source>
        <dbReference type="SAM" id="MobiDB-lite"/>
    </source>
</evidence>
<feature type="binding site" evidence="1">
    <location>
        <position position="271"/>
    </location>
    <ligand>
        <name>ATP</name>
        <dbReference type="ChEBI" id="CHEBI:30616"/>
    </ligand>
</feature>
<dbReference type="Gene3D" id="3.30.200.20">
    <property type="entry name" value="Phosphorylase Kinase, domain 1"/>
    <property type="match status" value="1"/>
</dbReference>
<sequence length="522" mass="58349">MQKNKVVPKLVANSNNSYPGGPTIREERKQSIKESASIASLFPPNNSDTDDCSESNETPPRFSHHSNSIMEIFSPARSSDSENYLEIIIPNSSIPHFFPLPNGPATSFSIPIIFPPTTSETETEDGCSESNKTPRAETQLSYSIVPLLPPARSQTETDNSCSENYEIIPTDPSILTSPRPTIRTAIFNHLTEFLKLKSSNSPKFYHPKKNSILSFFSAAKDLIEIIERKQFPLRMLLKATNNFSEDHKIGKGCFGSVYRATLDGGQEVAIKRQGSARAFLIELKALFHLNHKNVACLVGFCEDSNEYALVYEYMKNGTLHDHLHELQSTPLMSSWTARIKVALDIARGIEYLHVYAVPQIIHRNIKSSNILLDATWTAKVFDFCLSEKAPMDFKSHHLDCVAGTIGYMDPEYFSLRQLTTKIDVYSFGVVLLEMLSGYKALHKNENGEQRLIVDFIVPFIAQDQIHRVLDPRVPPPTPVERKAVAHVGSLAVACVSPKGQDRPSMTEIVNNLMRVWVQVIGG</sequence>
<feature type="region of interest" description="Disordered" evidence="2">
    <location>
        <begin position="1"/>
        <end position="65"/>
    </location>
</feature>
<dbReference type="SUPFAM" id="SSF56112">
    <property type="entry name" value="Protein kinase-like (PK-like)"/>
    <property type="match status" value="1"/>
</dbReference>
<keyword evidence="5" id="KW-1185">Reference proteome</keyword>
<evidence type="ECO:0000256" key="1">
    <source>
        <dbReference type="PROSITE-ProRule" id="PRU10141"/>
    </source>
</evidence>
<keyword evidence="1" id="KW-0547">Nucleotide-binding</keyword>
<evidence type="ECO:0000259" key="3">
    <source>
        <dbReference type="PROSITE" id="PS50011"/>
    </source>
</evidence>
<dbReference type="PROSITE" id="PS50011">
    <property type="entry name" value="PROTEIN_KINASE_DOM"/>
    <property type="match status" value="1"/>
</dbReference>
<dbReference type="PROSITE" id="PS00107">
    <property type="entry name" value="PROTEIN_KINASE_ATP"/>
    <property type="match status" value="1"/>
</dbReference>
<protein>
    <recommendedName>
        <fullName evidence="3">Protein kinase domain-containing protein</fullName>
    </recommendedName>
</protein>
<dbReference type="Pfam" id="PF00069">
    <property type="entry name" value="Pkinase"/>
    <property type="match status" value="1"/>
</dbReference>
<dbReference type="PANTHER" id="PTHR46146:SF4">
    <property type="entry name" value="SERINE_THREONINE-PROTEIN KINASE-LIKE PROTEIN CCR4"/>
    <property type="match status" value="1"/>
</dbReference>
<dbReference type="PANTHER" id="PTHR46146">
    <property type="entry name" value="SERINE/THREONINE-PROTEIN KINASE-LIKE PROTEIN CCR4"/>
    <property type="match status" value="1"/>
</dbReference>
<dbReference type="InterPro" id="IPR011009">
    <property type="entry name" value="Kinase-like_dom_sf"/>
</dbReference>
<dbReference type="Gene3D" id="1.10.510.10">
    <property type="entry name" value="Transferase(Phosphotransferase) domain 1"/>
    <property type="match status" value="1"/>
</dbReference>
<proteinExistence type="predicted"/>
<name>A0A8J4RPC1_9ROSI</name>
<reference evidence="4" key="1">
    <citation type="submission" date="2020-03" db="EMBL/GenBank/DDBJ databases">
        <title>Castanea mollissima Vanexum genome sequencing.</title>
        <authorList>
            <person name="Staton M."/>
        </authorList>
    </citation>
    <scope>NUCLEOTIDE SEQUENCE</scope>
    <source>
        <tissue evidence="4">Leaf</tissue>
    </source>
</reference>
<gene>
    <name evidence="4" type="ORF">CMV_006521</name>
</gene>
<dbReference type="InterPro" id="IPR017441">
    <property type="entry name" value="Protein_kinase_ATP_BS"/>
</dbReference>
<dbReference type="CDD" id="cd14066">
    <property type="entry name" value="STKc_IRAK"/>
    <property type="match status" value="1"/>
</dbReference>
<evidence type="ECO:0000313" key="5">
    <source>
        <dbReference type="Proteomes" id="UP000737018"/>
    </source>
</evidence>
<accession>A0A8J4RPC1</accession>
<organism evidence="4 5">
    <name type="scientific">Castanea mollissima</name>
    <name type="common">Chinese chestnut</name>
    <dbReference type="NCBI Taxonomy" id="60419"/>
    <lineage>
        <taxon>Eukaryota</taxon>
        <taxon>Viridiplantae</taxon>
        <taxon>Streptophyta</taxon>
        <taxon>Embryophyta</taxon>
        <taxon>Tracheophyta</taxon>
        <taxon>Spermatophyta</taxon>
        <taxon>Magnoliopsida</taxon>
        <taxon>eudicotyledons</taxon>
        <taxon>Gunneridae</taxon>
        <taxon>Pentapetalae</taxon>
        <taxon>rosids</taxon>
        <taxon>fabids</taxon>
        <taxon>Fagales</taxon>
        <taxon>Fagaceae</taxon>
        <taxon>Castanea</taxon>
    </lineage>
</organism>
<dbReference type="AlphaFoldDB" id="A0A8J4RPC1"/>
<evidence type="ECO:0000313" key="4">
    <source>
        <dbReference type="EMBL" id="KAF3969709.1"/>
    </source>
</evidence>
<feature type="domain" description="Protein kinase" evidence="3">
    <location>
        <begin position="243"/>
        <end position="517"/>
    </location>
</feature>
<dbReference type="GO" id="GO:0004672">
    <property type="term" value="F:protein kinase activity"/>
    <property type="evidence" value="ECO:0007669"/>
    <property type="project" value="InterPro"/>
</dbReference>
<dbReference type="OrthoDB" id="1477189at2759"/>